<dbReference type="RefSeq" id="WP_008727227.1">
    <property type="nucleotide sequence ID" value="NZ_CP019914.1"/>
</dbReference>
<dbReference type="Proteomes" id="UP000264880">
    <property type="component" value="Chromosome"/>
</dbReference>
<evidence type="ECO:0000313" key="2">
    <source>
        <dbReference type="Proteomes" id="UP000264880"/>
    </source>
</evidence>
<organism evidence="1 2">
    <name type="scientific">Brachyspira hampsonii</name>
    <dbReference type="NCBI Taxonomy" id="1287055"/>
    <lineage>
        <taxon>Bacteria</taxon>
        <taxon>Pseudomonadati</taxon>
        <taxon>Spirochaetota</taxon>
        <taxon>Spirochaetia</taxon>
        <taxon>Brachyspirales</taxon>
        <taxon>Brachyspiraceae</taxon>
        <taxon>Brachyspira</taxon>
    </lineage>
</organism>
<accession>A0AAC9XK68</accession>
<protein>
    <submittedName>
        <fullName evidence="1">Uncharacterized protein</fullName>
    </submittedName>
</protein>
<keyword evidence="2" id="KW-1185">Reference proteome</keyword>
<dbReference type="KEGG" id="bhp:BHAMNSH16_04640"/>
<dbReference type="EMBL" id="CP019914">
    <property type="protein sequence ID" value="ASJ20968.1"/>
    <property type="molecule type" value="Genomic_DNA"/>
</dbReference>
<dbReference type="PROSITE" id="PS51257">
    <property type="entry name" value="PROKAR_LIPOPROTEIN"/>
    <property type="match status" value="1"/>
</dbReference>
<dbReference type="AlphaFoldDB" id="A0AAC9XK68"/>
<reference evidence="1 2" key="1">
    <citation type="submission" date="2017-02" db="EMBL/GenBank/DDBJ databases">
        <title>Complete genome sequence of Brachyspira hampsonii genomovar I strain NSH-16 (ATCC BAA-2463).</title>
        <authorList>
            <person name="Mirajkar N.S."/>
            <person name="Gebhart C.J."/>
        </authorList>
    </citation>
    <scope>NUCLEOTIDE SEQUENCE [LARGE SCALE GENOMIC DNA]</scope>
    <source>
        <strain evidence="1 2">NSH-16</strain>
    </source>
</reference>
<proteinExistence type="predicted"/>
<name>A0AAC9XK68_9SPIR</name>
<evidence type="ECO:0000313" key="1">
    <source>
        <dbReference type="EMBL" id="ASJ20968.1"/>
    </source>
</evidence>
<sequence length="180" mass="19230">MKFNKYISIIFILLTIFSCRKTELTITEPGPDFFLGKMQNGNWPGVTVNGNKLTISSGDNKGEYTFEEPILGIGGVYNDGNGGYLVTVPAGDSLGTVSMDKDAKEAVNEIINIVGSENALGAMNGIIQSKDPNNIDVDAVVGNSNVTEEERKRIEDILSGLNGGSHFGNPEVIKPDSSKS</sequence>
<gene>
    <name evidence="1" type="ORF">BHAMNSH16_04640</name>
</gene>